<name>A0A3G1KNA1_FORW1</name>
<dbReference type="SFLD" id="SFLDG01123">
    <property type="entry name" value="methyltransferase_(Class_B)"/>
    <property type="match status" value="1"/>
</dbReference>
<dbReference type="Gene3D" id="3.80.30.20">
    <property type="entry name" value="tm_1862 like domain"/>
    <property type="match status" value="1"/>
</dbReference>
<dbReference type="EMBL" id="CP017634">
    <property type="protein sequence ID" value="ATW23943.1"/>
    <property type="molecule type" value="Genomic_DNA"/>
</dbReference>
<dbReference type="CDD" id="cd01335">
    <property type="entry name" value="Radical_SAM"/>
    <property type="match status" value="1"/>
</dbReference>
<comment type="cofactor">
    <cofactor evidence="1">
        <name>[4Fe-4S] cluster</name>
        <dbReference type="ChEBI" id="CHEBI:49883"/>
    </cofactor>
</comment>
<proteinExistence type="predicted"/>
<dbReference type="SUPFAM" id="SSF102114">
    <property type="entry name" value="Radical SAM enzymes"/>
    <property type="match status" value="1"/>
</dbReference>
<evidence type="ECO:0000256" key="4">
    <source>
        <dbReference type="ARBA" id="ARBA00023004"/>
    </source>
</evidence>
<dbReference type="Proteomes" id="UP000323521">
    <property type="component" value="Chromosome"/>
</dbReference>
<organism evidence="7 8">
    <name type="scientific">Formimonas warabiya</name>
    <dbReference type="NCBI Taxonomy" id="1761012"/>
    <lineage>
        <taxon>Bacteria</taxon>
        <taxon>Bacillati</taxon>
        <taxon>Bacillota</taxon>
        <taxon>Clostridia</taxon>
        <taxon>Eubacteriales</taxon>
        <taxon>Peptococcaceae</taxon>
        <taxon>Candidatus Formimonas</taxon>
    </lineage>
</organism>
<gene>
    <name evidence="7" type="ORF">DCMF_03260</name>
</gene>
<evidence type="ECO:0000256" key="5">
    <source>
        <dbReference type="ARBA" id="ARBA00023014"/>
    </source>
</evidence>
<evidence type="ECO:0000313" key="8">
    <source>
        <dbReference type="Proteomes" id="UP000323521"/>
    </source>
</evidence>
<dbReference type="GO" id="GO:0046872">
    <property type="term" value="F:metal ion binding"/>
    <property type="evidence" value="ECO:0007669"/>
    <property type="project" value="UniProtKB-KW"/>
</dbReference>
<dbReference type="InterPro" id="IPR051198">
    <property type="entry name" value="BchE-like"/>
</dbReference>
<dbReference type="SFLD" id="SFLDG01082">
    <property type="entry name" value="B12-binding_domain_containing"/>
    <property type="match status" value="1"/>
</dbReference>
<keyword evidence="8" id="KW-1185">Reference proteome</keyword>
<evidence type="ECO:0000313" key="7">
    <source>
        <dbReference type="EMBL" id="ATW23943.1"/>
    </source>
</evidence>
<dbReference type="InterPro" id="IPR058240">
    <property type="entry name" value="rSAM_sf"/>
</dbReference>
<protein>
    <recommendedName>
        <fullName evidence="6">Radical SAM core domain-containing protein</fullName>
    </recommendedName>
</protein>
<dbReference type="InterPro" id="IPR006638">
    <property type="entry name" value="Elp3/MiaA/NifB-like_rSAM"/>
</dbReference>
<dbReference type="InterPro" id="IPR023404">
    <property type="entry name" value="rSAM_horseshoe"/>
</dbReference>
<dbReference type="OrthoDB" id="9815044at2"/>
<dbReference type="InterPro" id="IPR007197">
    <property type="entry name" value="rSAM"/>
</dbReference>
<dbReference type="GO" id="GO:0051539">
    <property type="term" value="F:4 iron, 4 sulfur cluster binding"/>
    <property type="evidence" value="ECO:0007669"/>
    <property type="project" value="UniProtKB-KW"/>
</dbReference>
<evidence type="ECO:0000259" key="6">
    <source>
        <dbReference type="PROSITE" id="PS51918"/>
    </source>
</evidence>
<dbReference type="Pfam" id="PF04055">
    <property type="entry name" value="Radical_SAM"/>
    <property type="match status" value="1"/>
</dbReference>
<keyword evidence="4" id="KW-0408">Iron</keyword>
<keyword evidence="2" id="KW-0949">S-adenosyl-L-methionine</keyword>
<dbReference type="PANTHER" id="PTHR43409">
    <property type="entry name" value="ANAEROBIC MAGNESIUM-PROTOPORPHYRIN IX MONOMETHYL ESTER CYCLASE-RELATED"/>
    <property type="match status" value="1"/>
</dbReference>
<evidence type="ECO:0000256" key="3">
    <source>
        <dbReference type="ARBA" id="ARBA00022723"/>
    </source>
</evidence>
<dbReference type="KEGG" id="fwa:DCMF_03260"/>
<evidence type="ECO:0000256" key="2">
    <source>
        <dbReference type="ARBA" id="ARBA00022691"/>
    </source>
</evidence>
<keyword evidence="3" id="KW-0479">Metal-binding</keyword>
<dbReference type="SMART" id="SM00729">
    <property type="entry name" value="Elp3"/>
    <property type="match status" value="1"/>
</dbReference>
<dbReference type="SFLD" id="SFLDS00029">
    <property type="entry name" value="Radical_SAM"/>
    <property type="match status" value="1"/>
</dbReference>
<feature type="domain" description="Radical SAM core" evidence="6">
    <location>
        <begin position="180"/>
        <end position="412"/>
    </location>
</feature>
<reference evidence="7 8" key="1">
    <citation type="submission" date="2016-10" db="EMBL/GenBank/DDBJ databases">
        <title>Complete Genome Sequence of Peptococcaceae strain DCMF.</title>
        <authorList>
            <person name="Edwards R.J."/>
            <person name="Holland S.I."/>
            <person name="Deshpande N.P."/>
            <person name="Wong Y.K."/>
            <person name="Ertan H."/>
            <person name="Manefield M."/>
            <person name="Russell T.L."/>
            <person name="Lee M.J."/>
        </authorList>
    </citation>
    <scope>NUCLEOTIDE SEQUENCE [LARGE SCALE GENOMIC DNA]</scope>
    <source>
        <strain evidence="7 8">DCMF</strain>
    </source>
</reference>
<dbReference type="AlphaFoldDB" id="A0A3G1KNA1"/>
<dbReference type="RefSeq" id="WP_148133113.1">
    <property type="nucleotide sequence ID" value="NZ_CP017634.1"/>
</dbReference>
<sequence length="567" mass="65980">MDFISKTMKIKPRVLLIYTQRMVRGRTFEMIENLGILTLAAQLNAHGFEAKAYTGITTDVMKTIERMKDDLFAVCFYCDFDNQSALASMIHHLKRHHNFYIVLGGPQTLHMTEKDLETYQADVILKGEGEEILLEWLNGKVQGKQIIVPGEIRAQEKVNYVYLNDFSKYILPRDEDVLDYEEKPLLSVITARGCPHRCAFCFEGGNSKKLRMRPVEDVLNEIELRLKNSHRPRYVFFTDDTLTTSLPRLKKLLTGLKALRKRYDFVWFCEGHPGFLARNPELIREMMDSGMVRMQIGMESGVEEVLSAYGKQAGPEDIEKVVEICYRERLPQLTGNYIIGGAFETEKTLEVTAQTALKLLDLAPGLLDLSTTFIMPLPGTQIYNHPENYRIVLEDRDYITSLEDFPVNHTYDLSLPEVCMERSRFITKVSHKMKEQFEKGFIPKVRIKQDFKLALRYGIAGGYFKFIYVKNKRLFHYYSKLIEYEGLLKEWDQLDEEERYTWVPQRIPDFSMIDLKALSQTEFECLRISGRYTVREMAEKLNLSSENMKNLLTKMSESYLILFSHTT</sequence>
<dbReference type="Gene3D" id="3.40.50.280">
    <property type="entry name" value="Cobalamin-binding domain"/>
    <property type="match status" value="1"/>
</dbReference>
<keyword evidence="5" id="KW-0411">Iron-sulfur</keyword>
<evidence type="ECO:0000256" key="1">
    <source>
        <dbReference type="ARBA" id="ARBA00001966"/>
    </source>
</evidence>
<dbReference type="PROSITE" id="PS51918">
    <property type="entry name" value="RADICAL_SAM"/>
    <property type="match status" value="1"/>
</dbReference>
<dbReference type="InterPro" id="IPR034466">
    <property type="entry name" value="Methyltransferase_Class_B"/>
</dbReference>
<dbReference type="GO" id="GO:0003824">
    <property type="term" value="F:catalytic activity"/>
    <property type="evidence" value="ECO:0007669"/>
    <property type="project" value="InterPro"/>
</dbReference>
<accession>A0A3G1KNA1</accession>